<evidence type="ECO:0000256" key="2">
    <source>
        <dbReference type="ARBA" id="ARBA00022692"/>
    </source>
</evidence>
<dbReference type="SUPFAM" id="SSF81321">
    <property type="entry name" value="Family A G protein-coupled receptor-like"/>
    <property type="match status" value="1"/>
</dbReference>
<dbReference type="EMBL" id="CAJGYM010000010">
    <property type="protein sequence ID" value="CAD6189233.1"/>
    <property type="molecule type" value="Genomic_DNA"/>
</dbReference>
<dbReference type="PANTHER" id="PTHR21643:SF6">
    <property type="entry name" value="G-PROTEIN COUPLED RECEPTORS FAMILY 1 PROFILE DOMAIN-CONTAINING PROTEIN"/>
    <property type="match status" value="1"/>
</dbReference>
<proteinExistence type="predicted"/>
<reference evidence="7" key="1">
    <citation type="submission" date="2020-10" db="EMBL/GenBank/DDBJ databases">
        <authorList>
            <person name="Kikuchi T."/>
        </authorList>
    </citation>
    <scope>NUCLEOTIDE SEQUENCE</scope>
    <source>
        <strain evidence="7">NKZ352</strain>
    </source>
</reference>
<keyword evidence="2 5" id="KW-0812">Transmembrane</keyword>
<accession>A0A8S1H1T4</accession>
<evidence type="ECO:0000256" key="5">
    <source>
        <dbReference type="SAM" id="Phobius"/>
    </source>
</evidence>
<feature type="transmembrane region" description="Helical" evidence="5">
    <location>
        <begin position="185"/>
        <end position="210"/>
    </location>
</feature>
<evidence type="ECO:0000313" key="8">
    <source>
        <dbReference type="Proteomes" id="UP000835052"/>
    </source>
</evidence>
<keyword evidence="4 5" id="KW-0472">Membrane</keyword>
<dbReference type="PANTHER" id="PTHR21643">
    <property type="entry name" value="G-PROTEIN COUPLED RECEPTORS FAMILY 1 PROFILE DOMAIN-CONTAINING PROTEIN-RELATED"/>
    <property type="match status" value="1"/>
</dbReference>
<evidence type="ECO:0000256" key="4">
    <source>
        <dbReference type="ARBA" id="ARBA00023136"/>
    </source>
</evidence>
<dbReference type="Gene3D" id="1.20.1070.10">
    <property type="entry name" value="Rhodopsin 7-helix transmembrane proteins"/>
    <property type="match status" value="1"/>
</dbReference>
<dbReference type="AlphaFoldDB" id="A0A8S1H1T4"/>
<feature type="domain" description="G-protein coupled receptors family 1 profile" evidence="6">
    <location>
        <begin position="39"/>
        <end position="273"/>
    </location>
</feature>
<evidence type="ECO:0000259" key="6">
    <source>
        <dbReference type="PROSITE" id="PS50262"/>
    </source>
</evidence>
<feature type="transmembrane region" description="Helical" evidence="5">
    <location>
        <begin position="105"/>
        <end position="123"/>
    </location>
</feature>
<dbReference type="InterPro" id="IPR039952">
    <property type="entry name" value="Aex-2"/>
</dbReference>
<evidence type="ECO:0000313" key="7">
    <source>
        <dbReference type="EMBL" id="CAD6189233.1"/>
    </source>
</evidence>
<dbReference type="GO" id="GO:0016020">
    <property type="term" value="C:membrane"/>
    <property type="evidence" value="ECO:0007669"/>
    <property type="project" value="UniProtKB-SubCell"/>
</dbReference>
<feature type="transmembrane region" description="Helical" evidence="5">
    <location>
        <begin position="65"/>
        <end position="85"/>
    </location>
</feature>
<organism evidence="7 8">
    <name type="scientific">Caenorhabditis auriculariae</name>
    <dbReference type="NCBI Taxonomy" id="2777116"/>
    <lineage>
        <taxon>Eukaryota</taxon>
        <taxon>Metazoa</taxon>
        <taxon>Ecdysozoa</taxon>
        <taxon>Nematoda</taxon>
        <taxon>Chromadorea</taxon>
        <taxon>Rhabditida</taxon>
        <taxon>Rhabditina</taxon>
        <taxon>Rhabditomorpha</taxon>
        <taxon>Rhabditoidea</taxon>
        <taxon>Rhabditidae</taxon>
        <taxon>Peloderinae</taxon>
        <taxon>Caenorhabditis</taxon>
    </lineage>
</organism>
<evidence type="ECO:0000256" key="3">
    <source>
        <dbReference type="ARBA" id="ARBA00022989"/>
    </source>
</evidence>
<sequence length="300" mass="34134">MDENYSEPVCIDTSIFTQNAVELYFQSFEYFLLVSCFLSTALQIYVLATSVSYIRRATGDECLHIFLLSMTLGDLLLTSFCYPIEQLRQQEIITPPRWINVTQQFLTWLGLSASSVSLILLNVDKLLYFKSPLRYTSIVTVSRGVYIVLCVWTGCAVFVSLCWYLECFTCEDDCTHIAILSNKVVMYIVFTFSACIAPSLTSLVVAVYILNVVSSHRSTLAKGMRSPEIFILRTHYANHVPSLDSLSTCFTLFFSWTFSYLISLNAILNPIITVTVLPQYRFVWLCRLFGCTDRPSATYV</sequence>
<keyword evidence="3 5" id="KW-1133">Transmembrane helix</keyword>
<protein>
    <recommendedName>
        <fullName evidence="6">G-protein coupled receptors family 1 profile domain-containing protein</fullName>
    </recommendedName>
</protein>
<evidence type="ECO:0000256" key="1">
    <source>
        <dbReference type="ARBA" id="ARBA00004370"/>
    </source>
</evidence>
<dbReference type="PRINTS" id="PR00237">
    <property type="entry name" value="GPCRRHODOPSN"/>
</dbReference>
<dbReference type="OrthoDB" id="5865902at2759"/>
<dbReference type="GO" id="GO:0008188">
    <property type="term" value="F:neuropeptide receptor activity"/>
    <property type="evidence" value="ECO:0007669"/>
    <property type="project" value="InterPro"/>
</dbReference>
<gene>
    <name evidence="7" type="ORF">CAUJ_LOCUS5152</name>
</gene>
<dbReference type="PROSITE" id="PS50262">
    <property type="entry name" value="G_PROTEIN_RECEP_F1_2"/>
    <property type="match status" value="1"/>
</dbReference>
<comment type="subcellular location">
    <subcellularLocation>
        <location evidence="1">Membrane</location>
    </subcellularLocation>
</comment>
<dbReference type="InterPro" id="IPR000276">
    <property type="entry name" value="GPCR_Rhodpsn"/>
</dbReference>
<feature type="transmembrane region" description="Helical" evidence="5">
    <location>
        <begin position="144"/>
        <end position="165"/>
    </location>
</feature>
<comment type="caution">
    <text evidence="7">The sequence shown here is derived from an EMBL/GenBank/DDBJ whole genome shotgun (WGS) entry which is preliminary data.</text>
</comment>
<dbReference type="InterPro" id="IPR017452">
    <property type="entry name" value="GPCR_Rhodpsn_7TM"/>
</dbReference>
<dbReference type="Proteomes" id="UP000835052">
    <property type="component" value="Unassembled WGS sequence"/>
</dbReference>
<keyword evidence="8" id="KW-1185">Reference proteome</keyword>
<feature type="transmembrane region" description="Helical" evidence="5">
    <location>
        <begin position="30"/>
        <end position="53"/>
    </location>
</feature>
<name>A0A8S1H1T4_9PELO</name>
<dbReference type="CDD" id="cd00637">
    <property type="entry name" value="7tm_classA_rhodopsin-like"/>
    <property type="match status" value="1"/>
</dbReference>